<dbReference type="Gene3D" id="6.10.250.3200">
    <property type="match status" value="1"/>
</dbReference>
<dbReference type="STRING" id="1111735.GCA_000428045_04218"/>
<dbReference type="AlphaFoldDB" id="A0A2N6CXI6"/>
<dbReference type="SUPFAM" id="SSF58104">
    <property type="entry name" value="Methyl-accepting chemotaxis protein (MCP) signaling domain"/>
    <property type="match status" value="1"/>
</dbReference>
<name>A0A2N6CXI6_9GAMM</name>
<evidence type="ECO:0000256" key="1">
    <source>
        <dbReference type="ARBA" id="ARBA00004370"/>
    </source>
</evidence>
<dbReference type="Pfam" id="PF00015">
    <property type="entry name" value="MCPsignal"/>
    <property type="match status" value="1"/>
</dbReference>
<keyword evidence="4" id="KW-0175">Coiled coil</keyword>
<comment type="caution">
    <text evidence="6">The sequence shown here is derived from an EMBL/GenBank/DDBJ whole genome shotgun (WGS) entry which is preliminary data.</text>
</comment>
<proteinExistence type="predicted"/>
<dbReference type="GO" id="GO:0006935">
    <property type="term" value="P:chemotaxis"/>
    <property type="evidence" value="ECO:0007669"/>
    <property type="project" value="UniProtKB-ARBA"/>
</dbReference>
<dbReference type="InterPro" id="IPR004089">
    <property type="entry name" value="MCPsignal_dom"/>
</dbReference>
<dbReference type="Pfam" id="PF13682">
    <property type="entry name" value="CZB"/>
    <property type="match status" value="1"/>
</dbReference>
<evidence type="ECO:0000256" key="4">
    <source>
        <dbReference type="SAM" id="Coils"/>
    </source>
</evidence>
<feature type="coiled-coil region" evidence="4">
    <location>
        <begin position="6"/>
        <end position="47"/>
    </location>
</feature>
<feature type="domain" description="Methyl-accepting transducer" evidence="5">
    <location>
        <begin position="104"/>
        <end position="251"/>
    </location>
</feature>
<sequence>MALFGMGEQKRRLIELEQENKRLCKEMERYRAELAARNEELERLRVSAGMEAQLDSLMRYENENLKLGLVDIQGNLAGSVGAAKHSLAGFGEINREFKTLSSHIQQITADLGNLSEVSERSGESVSDMSSRAGEISSILALIKGIAEQTNLLALNAAIEAARAGEQGRGFAVVADEVRGLADKTQAAITEINDVIQTMQDNVKSVSQASVQVIEKVGKVTVAVSGFQQDLGKMGSGVQSYFDDVTLMTDNVFLSLAKLDHVLWKVNTYLSVNMNEPAFNFVDHHNCRLGKWYYEGDGKEDFSHSNHYKQIEQPHSVVHQGTKGVFELLGGEQRDYPALLQAFHVMEENSQKVFEMLDRVEADAKQDGR</sequence>
<reference evidence="6 7" key="1">
    <citation type="submission" date="2017-11" db="EMBL/GenBank/DDBJ databases">
        <title>Genome-resolved metagenomics identifies genetic mobility, metabolic interactions, and unexpected diversity in perchlorate-reducing communities.</title>
        <authorList>
            <person name="Barnum T.P."/>
            <person name="Figueroa I.A."/>
            <person name="Carlstrom C.I."/>
            <person name="Lucas L.N."/>
            <person name="Engelbrektson A.L."/>
            <person name="Coates J.D."/>
        </authorList>
    </citation>
    <scope>NUCLEOTIDE SEQUENCE [LARGE SCALE GENOMIC DNA]</scope>
    <source>
        <strain evidence="6">BM301</strain>
    </source>
</reference>
<dbReference type="SMART" id="SM00283">
    <property type="entry name" value="MA"/>
    <property type="match status" value="1"/>
</dbReference>
<dbReference type="Proteomes" id="UP000235015">
    <property type="component" value="Unassembled WGS sequence"/>
</dbReference>
<keyword evidence="2 3" id="KW-0807">Transducer</keyword>
<evidence type="ECO:0000256" key="2">
    <source>
        <dbReference type="ARBA" id="ARBA00023224"/>
    </source>
</evidence>
<dbReference type="InterPro" id="IPR025991">
    <property type="entry name" value="Chemoreceptor_zinc-bind_dom"/>
</dbReference>
<dbReference type="GO" id="GO:0007165">
    <property type="term" value="P:signal transduction"/>
    <property type="evidence" value="ECO:0007669"/>
    <property type="project" value="UniProtKB-KW"/>
</dbReference>
<accession>A0A2N6CXI6</accession>
<organism evidence="6 7">
    <name type="scientific">Sedimenticola selenatireducens</name>
    <dbReference type="NCBI Taxonomy" id="191960"/>
    <lineage>
        <taxon>Bacteria</taxon>
        <taxon>Pseudomonadati</taxon>
        <taxon>Pseudomonadota</taxon>
        <taxon>Gammaproteobacteria</taxon>
        <taxon>Chromatiales</taxon>
        <taxon>Sedimenticolaceae</taxon>
        <taxon>Sedimenticola</taxon>
    </lineage>
</organism>
<dbReference type="PANTHER" id="PTHR32089:SF112">
    <property type="entry name" value="LYSOZYME-LIKE PROTEIN-RELATED"/>
    <property type="match status" value="1"/>
</dbReference>
<gene>
    <name evidence="6" type="ORF">C0630_08370</name>
</gene>
<dbReference type="Gene3D" id="1.20.120.30">
    <property type="entry name" value="Aspartate receptor, ligand-binding domain"/>
    <property type="match status" value="1"/>
</dbReference>
<dbReference type="GO" id="GO:0016020">
    <property type="term" value="C:membrane"/>
    <property type="evidence" value="ECO:0007669"/>
    <property type="project" value="UniProtKB-SubCell"/>
</dbReference>
<protein>
    <submittedName>
        <fullName evidence="6">Chemotaxis protein</fullName>
    </submittedName>
</protein>
<evidence type="ECO:0000256" key="3">
    <source>
        <dbReference type="PROSITE-ProRule" id="PRU00284"/>
    </source>
</evidence>
<evidence type="ECO:0000313" key="6">
    <source>
        <dbReference type="EMBL" id="PLX62012.1"/>
    </source>
</evidence>
<dbReference type="EMBL" id="PKUN01000009">
    <property type="protein sequence ID" value="PLX62012.1"/>
    <property type="molecule type" value="Genomic_DNA"/>
</dbReference>
<dbReference type="PROSITE" id="PS50111">
    <property type="entry name" value="CHEMOTAXIS_TRANSDUC_2"/>
    <property type="match status" value="1"/>
</dbReference>
<dbReference type="PANTHER" id="PTHR32089">
    <property type="entry name" value="METHYL-ACCEPTING CHEMOTAXIS PROTEIN MCPB"/>
    <property type="match status" value="1"/>
</dbReference>
<evidence type="ECO:0000313" key="7">
    <source>
        <dbReference type="Proteomes" id="UP000235015"/>
    </source>
</evidence>
<evidence type="ECO:0000259" key="5">
    <source>
        <dbReference type="PROSITE" id="PS50111"/>
    </source>
</evidence>
<comment type="subcellular location">
    <subcellularLocation>
        <location evidence="1">Membrane</location>
    </subcellularLocation>
</comment>